<dbReference type="Gene3D" id="3.30.2010.10">
    <property type="entry name" value="Metalloproteases ('zincins'), catalytic domain"/>
    <property type="match status" value="1"/>
</dbReference>
<comment type="subcellular location">
    <subcellularLocation>
        <location evidence="7">Endoplasmic reticulum membrane</location>
        <topology evidence="7">Multi-pass membrane protein</topology>
    </subcellularLocation>
</comment>
<dbReference type="GO" id="GO:0004222">
    <property type="term" value="F:metalloendopeptidase activity"/>
    <property type="evidence" value="ECO:0007669"/>
    <property type="project" value="UniProtKB-UniRule"/>
</dbReference>
<comment type="cofactor">
    <cofactor evidence="7">
        <name>Zn(2+)</name>
        <dbReference type="ChEBI" id="CHEBI:29105"/>
    </cofactor>
    <text evidence="7">Binds 1 zinc ion per subunit.</text>
</comment>
<evidence type="ECO:0000313" key="10">
    <source>
        <dbReference type="EMBL" id="GMR53599.1"/>
    </source>
</evidence>
<dbReference type="GO" id="GO:0005789">
    <property type="term" value="C:endoplasmic reticulum membrane"/>
    <property type="evidence" value="ECO:0007669"/>
    <property type="project" value="UniProtKB-SubCell"/>
</dbReference>
<feature type="transmembrane region" description="Helical" evidence="7">
    <location>
        <begin position="169"/>
        <end position="192"/>
    </location>
</feature>
<dbReference type="Pfam" id="PF01435">
    <property type="entry name" value="Peptidase_M48"/>
    <property type="match status" value="1"/>
</dbReference>
<evidence type="ECO:0000256" key="3">
    <source>
        <dbReference type="ARBA" id="ARBA00022801"/>
    </source>
</evidence>
<dbReference type="GO" id="GO:0071586">
    <property type="term" value="P:CAAX-box protein processing"/>
    <property type="evidence" value="ECO:0007669"/>
    <property type="project" value="UniProtKB-UniRule"/>
</dbReference>
<keyword evidence="7" id="KW-1133">Transmembrane helix</keyword>
<comment type="caution">
    <text evidence="7">Lacks conserved residue(s) required for the propagation of feature annotation.</text>
</comment>
<accession>A0AAN5CZL4</accession>
<comment type="function">
    <text evidence="7">Proteolytically removes the C-terminal three residues of farnesylated proteins.</text>
</comment>
<evidence type="ECO:0000256" key="1">
    <source>
        <dbReference type="ARBA" id="ARBA00022670"/>
    </source>
</evidence>
<dbReference type="Proteomes" id="UP001328107">
    <property type="component" value="Unassembled WGS sequence"/>
</dbReference>
<dbReference type="CDD" id="cd07343">
    <property type="entry name" value="M48A_Zmpste24p_like"/>
    <property type="match status" value="1"/>
</dbReference>
<comment type="similarity">
    <text evidence="7">Belongs to the peptidase M48A family.</text>
</comment>
<keyword evidence="7" id="KW-0812">Transmembrane</keyword>
<organism evidence="10 11">
    <name type="scientific">Pristionchus mayeri</name>
    <dbReference type="NCBI Taxonomy" id="1317129"/>
    <lineage>
        <taxon>Eukaryota</taxon>
        <taxon>Metazoa</taxon>
        <taxon>Ecdysozoa</taxon>
        <taxon>Nematoda</taxon>
        <taxon>Chromadorea</taxon>
        <taxon>Rhabditida</taxon>
        <taxon>Rhabditina</taxon>
        <taxon>Diplogasteromorpha</taxon>
        <taxon>Diplogasteroidea</taxon>
        <taxon>Neodiplogasteridae</taxon>
        <taxon>Pristionchus</taxon>
    </lineage>
</organism>
<feature type="domain" description="Peptidase M48" evidence="8">
    <location>
        <begin position="203"/>
        <end position="248"/>
    </location>
</feature>
<feature type="transmembrane region" description="Helical" evidence="7">
    <location>
        <begin position="6"/>
        <end position="26"/>
    </location>
</feature>
<gene>
    <name evidence="10" type="ORF">PMAYCL1PPCAC_23794</name>
</gene>
<keyword evidence="1 7" id="KW-0645">Protease</keyword>
<keyword evidence="4 7" id="KW-0862">Zinc</keyword>
<dbReference type="InterPro" id="IPR027057">
    <property type="entry name" value="CAXX_Prtase_1"/>
</dbReference>
<dbReference type="EMBL" id="BTRK01000005">
    <property type="protein sequence ID" value="GMR53599.1"/>
    <property type="molecule type" value="Genomic_DNA"/>
</dbReference>
<evidence type="ECO:0000256" key="6">
    <source>
        <dbReference type="ARBA" id="ARBA00044456"/>
    </source>
</evidence>
<reference evidence="11" key="1">
    <citation type="submission" date="2022-10" db="EMBL/GenBank/DDBJ databases">
        <title>Genome assembly of Pristionchus species.</title>
        <authorList>
            <person name="Yoshida K."/>
            <person name="Sommer R.J."/>
        </authorList>
    </citation>
    <scope>NUCLEOTIDE SEQUENCE [LARGE SCALE GENOMIC DNA]</scope>
    <source>
        <strain evidence="11">RS5460</strain>
    </source>
</reference>
<evidence type="ECO:0000256" key="2">
    <source>
        <dbReference type="ARBA" id="ARBA00022723"/>
    </source>
</evidence>
<evidence type="ECO:0000313" key="11">
    <source>
        <dbReference type="Proteomes" id="UP001328107"/>
    </source>
</evidence>
<evidence type="ECO:0000259" key="9">
    <source>
        <dbReference type="Pfam" id="PF16491"/>
    </source>
</evidence>
<dbReference type="InterPro" id="IPR001915">
    <property type="entry name" value="Peptidase_M48"/>
</dbReference>
<evidence type="ECO:0000256" key="4">
    <source>
        <dbReference type="ARBA" id="ARBA00022833"/>
    </source>
</evidence>
<keyword evidence="3 7" id="KW-0378">Hydrolase</keyword>
<feature type="transmembrane region" description="Helical" evidence="7">
    <location>
        <begin position="144"/>
        <end position="163"/>
    </location>
</feature>
<feature type="transmembrane region" description="Helical" evidence="7">
    <location>
        <begin position="63"/>
        <end position="82"/>
    </location>
</feature>
<keyword evidence="5 7" id="KW-0482">Metalloprotease</keyword>
<keyword evidence="7" id="KW-0256">Endoplasmic reticulum</keyword>
<feature type="non-terminal residue" evidence="10">
    <location>
        <position position="248"/>
    </location>
</feature>
<keyword evidence="2 7" id="KW-0479">Metal-binding</keyword>
<dbReference type="EC" id="3.4.24.84" evidence="7"/>
<evidence type="ECO:0000256" key="7">
    <source>
        <dbReference type="RuleBase" id="RU366005"/>
    </source>
</evidence>
<name>A0AAN5CZL4_9BILA</name>
<dbReference type="SUPFAM" id="SSF82866">
    <property type="entry name" value="Multidrug efflux transporter AcrB transmembrane domain"/>
    <property type="match status" value="1"/>
</dbReference>
<feature type="domain" description="CAAX prenyl protease 1 N-terminal" evidence="9">
    <location>
        <begin position="29"/>
        <end position="198"/>
    </location>
</feature>
<comment type="catalytic activity">
    <reaction evidence="6 7">
        <text>Hydrolyzes the peptide bond -P2-(S-farnesyl or geranylgeranyl)C-P1'-P2'-P3'-COOH where P1' and P2' are amino acids with aliphatic side chains and P3' is any C-terminal residue.</text>
        <dbReference type="EC" id="3.4.24.84"/>
    </reaction>
</comment>
<dbReference type="GO" id="GO:0046872">
    <property type="term" value="F:metal ion binding"/>
    <property type="evidence" value="ECO:0007669"/>
    <property type="project" value="UniProtKB-UniRule"/>
</dbReference>
<keyword evidence="7" id="KW-0472">Membrane</keyword>
<keyword evidence="11" id="KW-1185">Reference proteome</keyword>
<sequence length="248" mass="28549">MDSRFLLHSIVGVNVLLFVWEIYLLYRQRKHVLAFATRSEEIQSIISEEDYAKSRAYSVDRLSFIRLIAECAIVVIMLYGGYYSVLWSFSSLSSYPISLFTTLHYITSFGLDLPFSLYDNFVIEELHGFNKYTFTFYMADAIKKNVLATALTIPLGWGAVWMIENGGEFFFFYLWMFVSIVIVCMVTVYPAYIAPLFDQYSPLPEGNLKSAIEELAAKLDYPLTKIYVVDGSSRSGHSNAYMYGFWNN</sequence>
<evidence type="ECO:0000259" key="8">
    <source>
        <dbReference type="Pfam" id="PF01435"/>
    </source>
</evidence>
<evidence type="ECO:0000256" key="5">
    <source>
        <dbReference type="ARBA" id="ARBA00023049"/>
    </source>
</evidence>
<dbReference type="PANTHER" id="PTHR10120">
    <property type="entry name" value="CAAX PRENYL PROTEASE 1"/>
    <property type="match status" value="1"/>
</dbReference>
<protein>
    <recommendedName>
        <fullName evidence="7">CAAX prenyl protease</fullName>
        <ecNumber evidence="7">3.4.24.84</ecNumber>
    </recommendedName>
</protein>
<dbReference type="InterPro" id="IPR032456">
    <property type="entry name" value="Peptidase_M48_N"/>
</dbReference>
<proteinExistence type="inferred from homology"/>
<comment type="caution">
    <text evidence="10">The sequence shown here is derived from an EMBL/GenBank/DDBJ whole genome shotgun (WGS) entry which is preliminary data.</text>
</comment>
<dbReference type="Pfam" id="PF16491">
    <property type="entry name" value="Peptidase_M48_N"/>
    <property type="match status" value="1"/>
</dbReference>
<dbReference type="AlphaFoldDB" id="A0AAN5CZL4"/>